<evidence type="ECO:0000256" key="5">
    <source>
        <dbReference type="SAM" id="Phobius"/>
    </source>
</evidence>
<sequence>MNTFFFSLLATLFLVWKLGSCICGLKYSFMALYLFYTSDYDLKVAGGIAGCFGIFFIVALFHSKRVRCFGTLFLISIFMKKSRNLLLTAGTSLVILRNIRNTLENLTGLGKSLICNFKAKKEAITSPFSIYVKMLKWIGSILKGMTDLGVVNLDTKLKITPKVESGILRERLAQAEQKLNETVRHIQAIMSTVSAVSSKLFPAISFLILLSFIMLQVRKYRKNIKYKNKLITGRFVDFDTKKKAEGEPHVLPLTPEEEKVYTRVQLVRPSPKEGKAMFKFCFPIASHFLAWTIIITVDALLYLFVDIRIASLVGIPLNEDSHSQDFSYSITLFEKQCLPKPKLLLFHSIAPLVAILMILLVMAVVAGKLSHIRLVVCEKFFTDAAEDRVEYLHAHILRKRGKKKKKREKTSRVNKLFLQLHFWFPLLFKPKDDQLCTV</sequence>
<dbReference type="Proteomes" id="UP000694523">
    <property type="component" value="Unplaced"/>
</dbReference>
<feature type="domain" description="Dendritic cell-specific transmembrane protein-like" evidence="6">
    <location>
        <begin position="226"/>
        <end position="308"/>
    </location>
</feature>
<dbReference type="Pfam" id="PF07782">
    <property type="entry name" value="DC_STAMP"/>
    <property type="match status" value="2"/>
</dbReference>
<dbReference type="Ensembl" id="ENSNMLT00000027241.1">
    <property type="protein sequence ID" value="ENSNMLP00000024346.1"/>
    <property type="gene ID" value="ENSNMLG00000015621.1"/>
</dbReference>
<keyword evidence="8" id="KW-1185">Reference proteome</keyword>
<accession>A0A8C6TUB4</accession>
<evidence type="ECO:0000259" key="6">
    <source>
        <dbReference type="Pfam" id="PF07782"/>
    </source>
</evidence>
<keyword evidence="4 5" id="KW-0472">Membrane</keyword>
<comment type="subcellular location">
    <subcellularLocation>
        <location evidence="1">Membrane</location>
        <topology evidence="1">Multi-pass membrane protein</topology>
    </subcellularLocation>
</comment>
<proteinExistence type="predicted"/>
<evidence type="ECO:0000256" key="3">
    <source>
        <dbReference type="ARBA" id="ARBA00022989"/>
    </source>
</evidence>
<evidence type="ECO:0000256" key="2">
    <source>
        <dbReference type="ARBA" id="ARBA00022692"/>
    </source>
</evidence>
<feature type="transmembrane region" description="Helical" evidence="5">
    <location>
        <begin position="280"/>
        <end position="305"/>
    </location>
</feature>
<feature type="transmembrane region" description="Helical" evidence="5">
    <location>
        <begin position="200"/>
        <end position="217"/>
    </location>
</feature>
<dbReference type="InterPro" id="IPR051856">
    <property type="entry name" value="CSR-E3_Ligase_Protein"/>
</dbReference>
<feature type="transmembrane region" description="Helical" evidence="5">
    <location>
        <begin position="44"/>
        <end position="61"/>
    </location>
</feature>
<reference evidence="7" key="1">
    <citation type="submission" date="2025-08" db="UniProtKB">
        <authorList>
            <consortium name="Ensembl"/>
        </authorList>
    </citation>
    <scope>IDENTIFICATION</scope>
</reference>
<dbReference type="GO" id="GO:0016020">
    <property type="term" value="C:membrane"/>
    <property type="evidence" value="ECO:0007669"/>
    <property type="project" value="UniProtKB-SubCell"/>
</dbReference>
<dbReference type="PANTHER" id="PTHR21041">
    <property type="entry name" value="DENDRITIC CELL-SPECIFIC TRANSMEMBRANE PROTEIN"/>
    <property type="match status" value="1"/>
</dbReference>
<keyword evidence="3 5" id="KW-1133">Transmembrane helix</keyword>
<reference evidence="7" key="2">
    <citation type="submission" date="2025-09" db="UniProtKB">
        <authorList>
            <consortium name="Ensembl"/>
        </authorList>
    </citation>
    <scope>IDENTIFICATION</scope>
</reference>
<evidence type="ECO:0000313" key="7">
    <source>
        <dbReference type="Ensembl" id="ENSNMLP00000024346.1"/>
    </source>
</evidence>
<protein>
    <recommendedName>
        <fullName evidence="6">Dendritic cell-specific transmembrane protein-like domain-containing protein</fullName>
    </recommendedName>
</protein>
<dbReference type="AlphaFoldDB" id="A0A8C6TUB4"/>
<feature type="transmembrane region" description="Helical" evidence="5">
    <location>
        <begin position="344"/>
        <end position="365"/>
    </location>
</feature>
<dbReference type="InterPro" id="IPR012858">
    <property type="entry name" value="DC_STAMP-like"/>
</dbReference>
<feature type="domain" description="Dendritic cell-specific transmembrane protein-like" evidence="6">
    <location>
        <begin position="328"/>
        <end position="393"/>
    </location>
</feature>
<keyword evidence="2 5" id="KW-0812">Transmembrane</keyword>
<evidence type="ECO:0000313" key="8">
    <source>
        <dbReference type="Proteomes" id="UP000694523"/>
    </source>
</evidence>
<name>A0A8C6TUB4_9GOBI</name>
<evidence type="ECO:0000256" key="1">
    <source>
        <dbReference type="ARBA" id="ARBA00004141"/>
    </source>
</evidence>
<dbReference type="PANTHER" id="PTHR21041:SF2">
    <property type="entry name" value="DENDRITIC CELL-SPECIFIC TRANSMEMBRANE PROTEIN"/>
    <property type="match status" value="1"/>
</dbReference>
<evidence type="ECO:0000256" key="4">
    <source>
        <dbReference type="ARBA" id="ARBA00023136"/>
    </source>
</evidence>
<organism evidence="7 8">
    <name type="scientific">Neogobius melanostomus</name>
    <name type="common">round goby</name>
    <dbReference type="NCBI Taxonomy" id="47308"/>
    <lineage>
        <taxon>Eukaryota</taxon>
        <taxon>Metazoa</taxon>
        <taxon>Chordata</taxon>
        <taxon>Craniata</taxon>
        <taxon>Vertebrata</taxon>
        <taxon>Euteleostomi</taxon>
        <taxon>Actinopterygii</taxon>
        <taxon>Neopterygii</taxon>
        <taxon>Teleostei</taxon>
        <taxon>Neoteleostei</taxon>
        <taxon>Acanthomorphata</taxon>
        <taxon>Gobiaria</taxon>
        <taxon>Gobiiformes</taxon>
        <taxon>Gobioidei</taxon>
        <taxon>Gobiidae</taxon>
        <taxon>Benthophilinae</taxon>
        <taxon>Neogobiini</taxon>
        <taxon>Neogobius</taxon>
    </lineage>
</organism>